<feature type="signal peptide" evidence="1">
    <location>
        <begin position="1"/>
        <end position="18"/>
    </location>
</feature>
<dbReference type="RefSeq" id="WP_125112925.1">
    <property type="nucleotide sequence ID" value="NZ_FOUZ01000010.1"/>
</dbReference>
<evidence type="ECO:0000313" key="3">
    <source>
        <dbReference type="Proteomes" id="UP000199149"/>
    </source>
</evidence>
<dbReference type="STRING" id="684065.SAMN05421738_11045"/>
<dbReference type="OrthoDB" id="1251983at2"/>
<evidence type="ECO:0000256" key="1">
    <source>
        <dbReference type="SAM" id="SignalP"/>
    </source>
</evidence>
<organism evidence="2 3">
    <name type="scientific">Algoriella xinjiangensis</name>
    <dbReference type="NCBI Taxonomy" id="684065"/>
    <lineage>
        <taxon>Bacteria</taxon>
        <taxon>Pseudomonadati</taxon>
        <taxon>Bacteroidota</taxon>
        <taxon>Flavobacteriia</taxon>
        <taxon>Flavobacteriales</taxon>
        <taxon>Weeksellaceae</taxon>
        <taxon>Algoriella</taxon>
    </lineage>
</organism>
<dbReference type="EMBL" id="FOUZ01000010">
    <property type="protein sequence ID" value="SFN31345.1"/>
    <property type="molecule type" value="Genomic_DNA"/>
</dbReference>
<proteinExistence type="predicted"/>
<dbReference type="Proteomes" id="UP000199149">
    <property type="component" value="Unassembled WGS sequence"/>
</dbReference>
<keyword evidence="3" id="KW-1185">Reference proteome</keyword>
<keyword evidence="1" id="KW-0732">Signal</keyword>
<reference evidence="3" key="1">
    <citation type="submission" date="2016-10" db="EMBL/GenBank/DDBJ databases">
        <authorList>
            <person name="Varghese N."/>
            <person name="Submissions S."/>
        </authorList>
    </citation>
    <scope>NUCLEOTIDE SEQUENCE [LARGE SCALE GENOMIC DNA]</scope>
    <source>
        <strain evidence="3">XJ109</strain>
    </source>
</reference>
<dbReference type="AlphaFoldDB" id="A0A1I4XZW7"/>
<name>A0A1I4XZW7_9FLAO</name>
<gene>
    <name evidence="2" type="ORF">SAMN05421738_11045</name>
</gene>
<evidence type="ECO:0000313" key="2">
    <source>
        <dbReference type="EMBL" id="SFN31345.1"/>
    </source>
</evidence>
<feature type="chain" id="PRO_5011773725" evidence="1">
    <location>
        <begin position="19"/>
        <end position="211"/>
    </location>
</feature>
<protein>
    <submittedName>
        <fullName evidence="2">Uncharacterized protein</fullName>
    </submittedName>
</protein>
<sequence length="211" mass="23991">MKNLYKILFILISATSFSQVGINTEEPTRMLDVNGNLRLQKTEYKANDNIYDKVLVINSEGNVDSWKKADVIAKMDELIVETKKLYFSSSPDPDIQVPCGKFLLRFADVFRNPIPQIKLKTANTTVTPVYYNIIGKENSSSNTFSGSIATNKTLSIPVDNSFVSIDSTYKTNKLDEIYLSYPNDDNLYRVTYLARTMSATEYSYTMICEKF</sequence>
<accession>A0A1I4XZW7</accession>